<dbReference type="PANTHER" id="PTHR47939">
    <property type="entry name" value="MEMBRANE-ASSOCIATED SALT-INDUCIBLE PROTEIN-LIKE"/>
    <property type="match status" value="1"/>
</dbReference>
<dbReference type="Proteomes" id="UP001629113">
    <property type="component" value="Unassembled WGS sequence"/>
</dbReference>
<dbReference type="SUPFAM" id="SSF48452">
    <property type="entry name" value="TPR-like"/>
    <property type="match status" value="1"/>
</dbReference>
<feature type="region of interest" description="Disordered" evidence="2">
    <location>
        <begin position="319"/>
        <end position="349"/>
    </location>
</feature>
<dbReference type="InterPro" id="IPR011990">
    <property type="entry name" value="TPR-like_helical_dom_sf"/>
</dbReference>
<feature type="repeat" description="PPR" evidence="1">
    <location>
        <begin position="607"/>
        <end position="641"/>
    </location>
</feature>
<organism evidence="3 4">
    <name type="scientific">Phlyctema vagabunda</name>
    <dbReference type="NCBI Taxonomy" id="108571"/>
    <lineage>
        <taxon>Eukaryota</taxon>
        <taxon>Fungi</taxon>
        <taxon>Dikarya</taxon>
        <taxon>Ascomycota</taxon>
        <taxon>Pezizomycotina</taxon>
        <taxon>Leotiomycetes</taxon>
        <taxon>Helotiales</taxon>
        <taxon>Dermateaceae</taxon>
        <taxon>Phlyctema</taxon>
    </lineage>
</organism>
<name>A0ABR4P4U3_9HELO</name>
<comment type="caution">
    <text evidence="3">The sequence shown here is derived from an EMBL/GenBank/DDBJ whole genome shotgun (WGS) entry which is preliminary data.</text>
</comment>
<dbReference type="InterPro" id="IPR002885">
    <property type="entry name" value="PPR_rpt"/>
</dbReference>
<feature type="compositionally biased region" description="Polar residues" evidence="2">
    <location>
        <begin position="324"/>
        <end position="341"/>
    </location>
</feature>
<dbReference type="EMBL" id="JBFCZG010000009">
    <property type="protein sequence ID" value="KAL3418272.1"/>
    <property type="molecule type" value="Genomic_DNA"/>
</dbReference>
<reference evidence="3 4" key="1">
    <citation type="submission" date="2024-06" db="EMBL/GenBank/DDBJ databases">
        <title>Complete genome of Phlyctema vagabunda strain 19-DSS-EL-015.</title>
        <authorList>
            <person name="Fiorenzani C."/>
        </authorList>
    </citation>
    <scope>NUCLEOTIDE SEQUENCE [LARGE SCALE GENOMIC DNA]</scope>
    <source>
        <strain evidence="3 4">19-DSS-EL-015</strain>
    </source>
</reference>
<sequence length="1106" mass="125916">MLERTAGCLESGSLRRLLPLSQKALKSQRNLHSGFWNHGGGDIELSPLWETLMRGSEGAGPNEIQHGSAPGHTGLLEFLYPTGTFNLIRQHMSSGVDRQDGRRPAVVFGKLSHRQYTSSTKDPDGPVTQQLVDTKALPGSGAESESFGSAEWLAWFEGSNQPSTEEAWIRYAGLRIPDRTLEVRSRLLRLLSDSPRVMDAERAIEIFEGVPSESREAIMQGSAIKAHLHLRNYPKAIELHEDALARFKDIRNLTELSAPFSKLMAYLFQHSMWSQAIEMWKGCKRENIDYKIWHHTTELQNFPQLVADMVRHVDNLLPLDETPHGSNTPDQAASSKAQHVVTSEFEDASDAPNLRDISLRSGLSEHHKEASIAEPPVARVETAEFDDQPLKEFAGEAMRKAIIGNYEFDQEVFSMLASHIFRWNLASPEFYDDLIDHLYRREQGVAAIKVYRTVRGLDNARISRPVLDSMMSIFCDYHSVQGMQQVLDDWFRWYEGPSRRTYWLCLTEFARQGDVTTVYNLHEQYTNTHEFHERTANHFLPLLHVHAVRGEVQKVKDIFDDIQNKHGLQPTIVCYNVLMNAHAQVKDIDGAYACLETILADDDLTPDAYTFGTMMGICATRGDRESVQELFRLAEEEGVKQTTAMVNCLVLAYIYDAEIETAEKLCDKAMLMKLEGSYSRMWNYILIAHAMRRDMANVNRVVEKMSALQIPLNGHTYSALMQALIMTREPDRAWVLLKDVMPAAGILPTPFHYAVVMGGYLAVGNTFMVFNVHRIMTEAKMEDTASTRLLLLKNAVIWEGRNSQHADDGEPYAKAKALFRSTMKMLSPQDWAGSESKGKGAMPTDIAYPAAFYAYMMFMLAKAGDVNSVHTMYDEFTAFLPGNRVKDRPVLIWTAVMTAQLHEFDYNGVQSSWEAALAMAESEGAPLNLGSSGSQSDQILYAHQLDLTRALKIYMAALGRQRRVDDLIRTVTRLHDRGFVLDNKCWNHYIQALARGFRYKMAFKECETRLMPNWTGWNILRWRRLERNRLPIEIRRARRLPRQLHPHYRTLLYLAKAYIELRGAVAGSGLHALLLADIEREFPKVVHAIKTMQRTDEPLEREILRR</sequence>
<dbReference type="PANTHER" id="PTHR47939:SF1">
    <property type="entry name" value="OS04G0684500 PROTEIN"/>
    <property type="match status" value="1"/>
</dbReference>
<evidence type="ECO:0000256" key="1">
    <source>
        <dbReference type="PROSITE-ProRule" id="PRU00708"/>
    </source>
</evidence>
<keyword evidence="4" id="KW-1185">Reference proteome</keyword>
<dbReference type="InterPro" id="IPR050667">
    <property type="entry name" value="PPR-containing_protein"/>
</dbReference>
<evidence type="ECO:0000313" key="3">
    <source>
        <dbReference type="EMBL" id="KAL3418272.1"/>
    </source>
</evidence>
<gene>
    <name evidence="3" type="ORF">PVAG01_09988</name>
</gene>
<evidence type="ECO:0000313" key="4">
    <source>
        <dbReference type="Proteomes" id="UP001629113"/>
    </source>
</evidence>
<evidence type="ECO:0000256" key="2">
    <source>
        <dbReference type="SAM" id="MobiDB-lite"/>
    </source>
</evidence>
<dbReference type="Gene3D" id="1.25.40.10">
    <property type="entry name" value="Tetratricopeptide repeat domain"/>
    <property type="match status" value="2"/>
</dbReference>
<dbReference type="Pfam" id="PF13812">
    <property type="entry name" value="PPR_3"/>
    <property type="match status" value="1"/>
</dbReference>
<dbReference type="PROSITE" id="PS51375">
    <property type="entry name" value="PPR"/>
    <property type="match status" value="2"/>
</dbReference>
<feature type="repeat" description="PPR" evidence="1">
    <location>
        <begin position="713"/>
        <end position="748"/>
    </location>
</feature>
<protein>
    <submittedName>
        <fullName evidence="3">CoxI translation protein CYA5</fullName>
    </submittedName>
</protein>
<proteinExistence type="predicted"/>
<accession>A0ABR4P4U3</accession>